<protein>
    <submittedName>
        <fullName evidence="6">Peptidase M14</fullName>
    </submittedName>
</protein>
<dbReference type="GO" id="GO:0005615">
    <property type="term" value="C:extracellular space"/>
    <property type="evidence" value="ECO:0007669"/>
    <property type="project" value="TreeGrafter"/>
</dbReference>
<comment type="caution">
    <text evidence="6">The sequence shown here is derived from an EMBL/GenBank/DDBJ whole genome shotgun (WGS) entry which is preliminary data.</text>
</comment>
<keyword evidence="4" id="KW-0732">Signal</keyword>
<dbReference type="AlphaFoldDB" id="A0A2W5US83"/>
<dbReference type="PROSITE" id="PS52035">
    <property type="entry name" value="PEPTIDASE_M14"/>
    <property type="match status" value="1"/>
</dbReference>
<evidence type="ECO:0000313" key="6">
    <source>
        <dbReference type="EMBL" id="PZR12008.1"/>
    </source>
</evidence>
<feature type="chain" id="PRO_5016024303" evidence="4">
    <location>
        <begin position="21"/>
        <end position="573"/>
    </location>
</feature>
<evidence type="ECO:0000256" key="4">
    <source>
        <dbReference type="SAM" id="SignalP"/>
    </source>
</evidence>
<evidence type="ECO:0000256" key="1">
    <source>
        <dbReference type="ARBA" id="ARBA00001947"/>
    </source>
</evidence>
<dbReference type="GO" id="GO:0004181">
    <property type="term" value="F:metallocarboxypeptidase activity"/>
    <property type="evidence" value="ECO:0007669"/>
    <property type="project" value="InterPro"/>
</dbReference>
<gene>
    <name evidence="6" type="ORF">DI536_16935</name>
</gene>
<evidence type="ECO:0000256" key="3">
    <source>
        <dbReference type="PROSITE-ProRule" id="PRU01379"/>
    </source>
</evidence>
<dbReference type="Pfam" id="PF00246">
    <property type="entry name" value="Peptidase_M14"/>
    <property type="match status" value="1"/>
</dbReference>
<dbReference type="GO" id="GO:0006508">
    <property type="term" value="P:proteolysis"/>
    <property type="evidence" value="ECO:0007669"/>
    <property type="project" value="InterPro"/>
</dbReference>
<accession>A0A2W5US83</accession>
<evidence type="ECO:0000256" key="2">
    <source>
        <dbReference type="ARBA" id="ARBA00005988"/>
    </source>
</evidence>
<reference evidence="6 7" key="1">
    <citation type="submission" date="2017-08" db="EMBL/GenBank/DDBJ databases">
        <title>Infants hospitalized years apart are colonized by the same room-sourced microbial strains.</title>
        <authorList>
            <person name="Brooks B."/>
            <person name="Olm M.R."/>
            <person name="Firek B.A."/>
            <person name="Baker R."/>
            <person name="Thomas B.C."/>
            <person name="Morowitz M.J."/>
            <person name="Banfield J.F."/>
        </authorList>
    </citation>
    <scope>NUCLEOTIDE SEQUENCE [LARGE SCALE GENOMIC DNA]</scope>
    <source>
        <strain evidence="6">S2_003_000_R2_14</strain>
    </source>
</reference>
<evidence type="ECO:0000259" key="5">
    <source>
        <dbReference type="PROSITE" id="PS52035"/>
    </source>
</evidence>
<dbReference type="GO" id="GO:0008270">
    <property type="term" value="F:zinc ion binding"/>
    <property type="evidence" value="ECO:0007669"/>
    <property type="project" value="InterPro"/>
</dbReference>
<sequence length="573" mass="63687">MHALVIALLAAAPLTTISEASGFTKTGRYDEVETLCAAFAKQYPKKVKCERFGTTPLGRPMLMLVASNDGTFTPEANKKKSRPVVLMQGGIHAGEIDGKDAGLWLMREVLEGRAAKGALDKVTWVFVPVFNIDGHERFGPNQRPNQRGPEEMGWRVTAANLNLNRDYTKADAPETRAMLSLLHRFEPVLYVDLHVTDGAQFQHDVSVTFEPQRMGPPKVAEQGRALKDAVFTKLNARGHLPVDFYPSFVDDDDPSSGFEAGWPPPRFGTAYWALHHRFGLLVETHSWRPYAHRVKTTYDVCEALLDEAALHGAQWLAEARAADAVKLAGTEVPMLYAPTGDKRTIDFQGYAYTRTKSELSDKFWVQYDETKPQVWKVPLRSEVAPKVTLKAPKAGYVVTAPYAADLEPRLTAHGLKFSKLKSQSLDVERFTGTATFRAATNEGRAVPQISGAWSAATEQVTTGALFIPIDQPGGELVMHLFEPALPDSFAAWGFFNAHFEQKEYLEDYLTEAFARELLKDPAIKAEFDARLKDAAFAKSPEQRLAFFARRHPSFDARMGVLPVYRVDVTPASK</sequence>
<dbReference type="SUPFAM" id="SSF53187">
    <property type="entry name" value="Zn-dependent exopeptidases"/>
    <property type="match status" value="1"/>
</dbReference>
<organism evidence="6 7">
    <name type="scientific">Archangium gephyra</name>
    <dbReference type="NCBI Taxonomy" id="48"/>
    <lineage>
        <taxon>Bacteria</taxon>
        <taxon>Pseudomonadati</taxon>
        <taxon>Myxococcota</taxon>
        <taxon>Myxococcia</taxon>
        <taxon>Myxococcales</taxon>
        <taxon>Cystobacterineae</taxon>
        <taxon>Archangiaceae</taxon>
        <taxon>Archangium</taxon>
    </lineage>
</organism>
<comment type="caution">
    <text evidence="3">Lacks conserved residue(s) required for the propagation of feature annotation.</text>
</comment>
<dbReference type="EMBL" id="QFQP01000013">
    <property type="protein sequence ID" value="PZR12008.1"/>
    <property type="molecule type" value="Genomic_DNA"/>
</dbReference>
<name>A0A2W5US83_9BACT</name>
<proteinExistence type="inferred from homology"/>
<dbReference type="PANTHER" id="PTHR11705:SF145">
    <property type="entry name" value="PEPTIDASE M14 CARBOXYPEPTIDASE A DOMAIN-CONTAINING PROTEIN"/>
    <property type="match status" value="1"/>
</dbReference>
<comment type="cofactor">
    <cofactor evidence="1">
        <name>Zn(2+)</name>
        <dbReference type="ChEBI" id="CHEBI:29105"/>
    </cofactor>
</comment>
<dbReference type="Proteomes" id="UP000249061">
    <property type="component" value="Unassembled WGS sequence"/>
</dbReference>
<dbReference type="SMART" id="SM00631">
    <property type="entry name" value="Zn_pept"/>
    <property type="match status" value="1"/>
</dbReference>
<feature type="signal peptide" evidence="4">
    <location>
        <begin position="1"/>
        <end position="20"/>
    </location>
</feature>
<comment type="similarity">
    <text evidence="2 3">Belongs to the peptidase M14 family.</text>
</comment>
<dbReference type="InterPro" id="IPR000834">
    <property type="entry name" value="Peptidase_M14"/>
</dbReference>
<dbReference type="Gene3D" id="3.40.630.10">
    <property type="entry name" value="Zn peptidases"/>
    <property type="match status" value="1"/>
</dbReference>
<feature type="domain" description="Peptidase M14" evidence="5">
    <location>
        <begin position="25"/>
        <end position="308"/>
    </location>
</feature>
<dbReference type="PANTHER" id="PTHR11705">
    <property type="entry name" value="PROTEASE FAMILY M14 CARBOXYPEPTIDASE A,B"/>
    <property type="match status" value="1"/>
</dbReference>
<dbReference type="CDD" id="cd06241">
    <property type="entry name" value="M14-like"/>
    <property type="match status" value="1"/>
</dbReference>
<evidence type="ECO:0000313" key="7">
    <source>
        <dbReference type="Proteomes" id="UP000249061"/>
    </source>
</evidence>